<dbReference type="Pfam" id="PF00656">
    <property type="entry name" value="Peptidase_C14"/>
    <property type="match status" value="1"/>
</dbReference>
<dbReference type="InterPro" id="IPR055803">
    <property type="entry name" value="DUF7379"/>
</dbReference>
<feature type="domain" description="DUF7379" evidence="3">
    <location>
        <begin position="876"/>
        <end position="1026"/>
    </location>
</feature>
<dbReference type="RefSeq" id="WP_141844045.1">
    <property type="nucleotide sequence ID" value="NZ_VFPM01000002.1"/>
</dbReference>
<evidence type="ECO:0000259" key="3">
    <source>
        <dbReference type="Pfam" id="PF24096"/>
    </source>
</evidence>
<dbReference type="PANTHER" id="PTHR48104:SF30">
    <property type="entry name" value="METACASPASE-1"/>
    <property type="match status" value="1"/>
</dbReference>
<evidence type="ECO:0000256" key="1">
    <source>
        <dbReference type="SAM" id="MobiDB-lite"/>
    </source>
</evidence>
<dbReference type="Pfam" id="PF24096">
    <property type="entry name" value="DUF7379"/>
    <property type="match status" value="1"/>
</dbReference>
<evidence type="ECO:0000313" key="5">
    <source>
        <dbReference type="Proteomes" id="UP000316747"/>
    </source>
</evidence>
<dbReference type="OrthoDB" id="556502at2"/>
<dbReference type="AlphaFoldDB" id="A0A543HUI3"/>
<feature type="domain" description="Peptidase C14 caspase" evidence="2">
    <location>
        <begin position="19"/>
        <end position="295"/>
    </location>
</feature>
<comment type="caution">
    <text evidence="4">The sequence shown here is derived from an EMBL/GenBank/DDBJ whole genome shotgun (WGS) entry which is preliminary data.</text>
</comment>
<proteinExistence type="predicted"/>
<dbReference type="Gene3D" id="3.40.50.1460">
    <property type="match status" value="1"/>
</dbReference>
<dbReference type="InterPro" id="IPR029058">
    <property type="entry name" value="AB_hydrolase_fold"/>
</dbReference>
<evidence type="ECO:0000259" key="2">
    <source>
        <dbReference type="Pfam" id="PF00656"/>
    </source>
</evidence>
<dbReference type="Proteomes" id="UP000316747">
    <property type="component" value="Unassembled WGS sequence"/>
</dbReference>
<sequence length="1143" mass="121139">MTPTATPTPAPAAAKRNVYALLVGIDAYPAPVPALSGCRNDIEAIEALLTARVSDSGHALHVRTLVDEEATRAAVIAGFRDHLTQATADDVALFYYSGHGSQEPAPEQWWHLEPDHLDETLVLHDSRTEGQWDLADKELSVLIAEVAASDPHVVIVLDCCHSGSGTRAPLEDGLAGRQAPTDRRPRPLESFLFDRDHVDELVGSRLPERDALGDSGWTMPDAPHVLLTGCRANETSKEVVQGGAHRGAMSAALEVALSTAGDALTYREIHRQVSAQVRRTVRYQSPQLETTSTDDLDRPFLGGAVRATPRYFVVTHDGRNWTVDGGAMHGLAAPVRDEQTLVTITDSHDAVVATGAVTAARSADATLTLTTGELDPARSYRAVVTATPLPPLLSRLDPGPGTEALRAALADRDEHGPLLVAEADPESGEQAQVQVTPDGSGYAISRVASERDLCPRAGTPDEAIGVLEHIAAWQRVADLRNPGTHLPRDTVAVTVEAQTAPGEEPFAEVDGLWRFDYATDGSGHQQPRPFTVTLTNTSQRPLWVALLDLTDTFGIFADAIAAGSMELGKGQSHPIELETSVPDELWDAGVTEVTDLLKLIVSTDEFDPRTLAQLDLEVSAPLRGGSTVRGAGPMSSLDRLLDHVGTRRAKPVGSGDSRADWFTVDIQVVAVRPRPGVAIRSDRQVEVAPGVRIAPHPSLRATVQLSGAPDATRDLSTAPVPGPLQEAGTTPFGLISTRGDESQADALVLTLDGGADPAAVTAAQPLVLHLDRPLDPDAHVLPLAWDGEFYVPLGFARRSGNGTEVVLQRLSDPVSTQRSLTGSIRILFRKLVGTALGLPPAYPLLRMATVDGDGSVTYESEPSAVKHAVQAADAVVLYVHGIIGDTEGMVRSSRVSGAVAPIGDRYDVVLAFDYENLDTPIEENAASLRSMLRDVGLASGHGKRLDVVAHSMGGLVSRHLVEIDGGVDVTHLITLGTPNAGSPWPSVQRWATAAIALLANGFIPVAWPVTALAALLGAVEKVDTALDEMQAQSAFLKRLAAAPDPSARYDVIVGNRSLAPSAEGVPTGRVARLMARLSPSRIGSEVVDLVFFDQPNDLAVSVKSASTLPAGRNPAPVLHTVATDHVSFFENPETLAVLADLTS</sequence>
<keyword evidence="5" id="KW-1185">Reference proteome</keyword>
<dbReference type="GO" id="GO:0004197">
    <property type="term" value="F:cysteine-type endopeptidase activity"/>
    <property type="evidence" value="ECO:0007669"/>
    <property type="project" value="InterPro"/>
</dbReference>
<name>A0A543HUI3_9MICO</name>
<feature type="region of interest" description="Disordered" evidence="1">
    <location>
        <begin position="168"/>
        <end position="188"/>
    </location>
</feature>
<dbReference type="Gene3D" id="3.40.50.1820">
    <property type="entry name" value="alpha/beta hydrolase"/>
    <property type="match status" value="1"/>
</dbReference>
<dbReference type="GO" id="GO:0006508">
    <property type="term" value="P:proteolysis"/>
    <property type="evidence" value="ECO:0007669"/>
    <property type="project" value="InterPro"/>
</dbReference>
<reference evidence="4 5" key="1">
    <citation type="submission" date="2019-06" db="EMBL/GenBank/DDBJ databases">
        <title>Genome sequencing of plant associated microbes to promote plant fitness in Sorghum bicolor and Oryza sativa.</title>
        <authorList>
            <person name="Coleman-Derr D."/>
        </authorList>
    </citation>
    <scope>NUCLEOTIDE SEQUENCE [LARGE SCALE GENOMIC DNA]</scope>
    <source>
        <strain evidence="4 5">KV-663</strain>
    </source>
</reference>
<protein>
    <submittedName>
        <fullName evidence="4">Caspase domain-containing protein</fullName>
    </submittedName>
</protein>
<dbReference type="InterPro" id="IPR050452">
    <property type="entry name" value="Metacaspase"/>
</dbReference>
<accession>A0A543HUI3</accession>
<gene>
    <name evidence="4" type="ORF">FBY41_2029</name>
</gene>
<organism evidence="4 5">
    <name type="scientific">Humibacillus xanthopallidus</name>
    <dbReference type="NCBI Taxonomy" id="412689"/>
    <lineage>
        <taxon>Bacteria</taxon>
        <taxon>Bacillati</taxon>
        <taxon>Actinomycetota</taxon>
        <taxon>Actinomycetes</taxon>
        <taxon>Micrococcales</taxon>
        <taxon>Intrasporangiaceae</taxon>
        <taxon>Humibacillus</taxon>
    </lineage>
</organism>
<dbReference type="InterPro" id="IPR011600">
    <property type="entry name" value="Pept_C14_caspase"/>
</dbReference>
<dbReference type="EMBL" id="VFPM01000002">
    <property type="protein sequence ID" value="TQM62006.1"/>
    <property type="molecule type" value="Genomic_DNA"/>
</dbReference>
<dbReference type="GO" id="GO:0005737">
    <property type="term" value="C:cytoplasm"/>
    <property type="evidence" value="ECO:0007669"/>
    <property type="project" value="TreeGrafter"/>
</dbReference>
<evidence type="ECO:0000313" key="4">
    <source>
        <dbReference type="EMBL" id="TQM62006.1"/>
    </source>
</evidence>
<dbReference type="SUPFAM" id="SSF53474">
    <property type="entry name" value="alpha/beta-Hydrolases"/>
    <property type="match status" value="1"/>
</dbReference>
<dbReference type="PANTHER" id="PTHR48104">
    <property type="entry name" value="METACASPASE-4"/>
    <property type="match status" value="1"/>
</dbReference>